<evidence type="ECO:0000256" key="1">
    <source>
        <dbReference type="SAM" id="MobiDB-lite"/>
    </source>
</evidence>
<keyword evidence="5" id="KW-1185">Reference proteome</keyword>
<feature type="compositionally biased region" description="Polar residues" evidence="1">
    <location>
        <begin position="182"/>
        <end position="193"/>
    </location>
</feature>
<feature type="chain" id="PRO_5042220847" description="Mid2 domain-containing protein" evidence="3">
    <location>
        <begin position="28"/>
        <end position="401"/>
    </location>
</feature>
<keyword evidence="2" id="KW-0812">Transmembrane</keyword>
<keyword evidence="2" id="KW-0472">Membrane</keyword>
<dbReference type="EMBL" id="JARKIB010000121">
    <property type="protein sequence ID" value="KAJ7736492.1"/>
    <property type="molecule type" value="Genomic_DNA"/>
</dbReference>
<reference evidence="4" key="1">
    <citation type="submission" date="2023-03" db="EMBL/GenBank/DDBJ databases">
        <title>Massive genome expansion in bonnet fungi (Mycena s.s.) driven by repeated elements and novel gene families across ecological guilds.</title>
        <authorList>
            <consortium name="Lawrence Berkeley National Laboratory"/>
            <person name="Harder C.B."/>
            <person name="Miyauchi S."/>
            <person name="Viragh M."/>
            <person name="Kuo A."/>
            <person name="Thoen E."/>
            <person name="Andreopoulos B."/>
            <person name="Lu D."/>
            <person name="Skrede I."/>
            <person name="Drula E."/>
            <person name="Henrissat B."/>
            <person name="Morin E."/>
            <person name="Kohler A."/>
            <person name="Barry K."/>
            <person name="LaButti K."/>
            <person name="Morin E."/>
            <person name="Salamov A."/>
            <person name="Lipzen A."/>
            <person name="Mereny Z."/>
            <person name="Hegedus B."/>
            <person name="Baldrian P."/>
            <person name="Stursova M."/>
            <person name="Weitz H."/>
            <person name="Taylor A."/>
            <person name="Grigoriev I.V."/>
            <person name="Nagy L.G."/>
            <person name="Martin F."/>
            <person name="Kauserud H."/>
        </authorList>
    </citation>
    <scope>NUCLEOTIDE SEQUENCE</scope>
    <source>
        <strain evidence="4">CBHHK182m</strain>
    </source>
</reference>
<evidence type="ECO:0008006" key="6">
    <source>
        <dbReference type="Google" id="ProtNLM"/>
    </source>
</evidence>
<dbReference type="AlphaFoldDB" id="A0AAD7I716"/>
<feature type="compositionally biased region" description="Pro residues" evidence="1">
    <location>
        <begin position="323"/>
        <end position="338"/>
    </location>
</feature>
<dbReference type="Pfam" id="PF03229">
    <property type="entry name" value="Alpha_GJ"/>
    <property type="match status" value="1"/>
</dbReference>
<comment type="caution">
    <text evidence="4">The sequence shown here is derived from an EMBL/GenBank/DDBJ whole genome shotgun (WGS) entry which is preliminary data.</text>
</comment>
<dbReference type="Proteomes" id="UP001215598">
    <property type="component" value="Unassembled WGS sequence"/>
</dbReference>
<evidence type="ECO:0000313" key="4">
    <source>
        <dbReference type="EMBL" id="KAJ7736492.1"/>
    </source>
</evidence>
<evidence type="ECO:0000256" key="3">
    <source>
        <dbReference type="SAM" id="SignalP"/>
    </source>
</evidence>
<evidence type="ECO:0000256" key="2">
    <source>
        <dbReference type="SAM" id="Phobius"/>
    </source>
</evidence>
<feature type="signal peptide" evidence="3">
    <location>
        <begin position="1"/>
        <end position="27"/>
    </location>
</feature>
<feature type="compositionally biased region" description="Low complexity" evidence="1">
    <location>
        <begin position="133"/>
        <end position="181"/>
    </location>
</feature>
<sequence length="401" mass="41363">MLFTFGRGMPCASLWIIMAMWAAGAAGLSINMTSPSTLPAGGTAVFEWAQDNLTANPSQFSLYIVPEGPEENVIDAQLVNAGTQLSGTVTMVVPPDTSLGVYQTLAYTGTDSPTVGPGPALWGDEINLVAAVSGSSVDGSQSQSSTGTSSPASQPSNAASQLSNTAGSQSSTGASPSSTAPLNQPSSSGGTNVSSMTRSSGSASSATGVAGGNGASTDSSGIVPATVSPKHDIAKGAIVGIVIALIFALVGIGFLLFYLRRRRQRARRRFSGTGTNHPLDLSVPLPIVTPFTNPPPPTTKMMTQTEVMPPSAKKAPPSVFSSQPPPRALPQQPNPRPGDPLVHVPRVPLVHVPLPTASTKKHQRGWNARFNCSGHSSSSLRSRSPSMSRRPNTIRCDVVQS</sequence>
<dbReference type="InterPro" id="IPR004913">
    <property type="entry name" value="Herpes_gJ"/>
</dbReference>
<feature type="region of interest" description="Disordered" evidence="1">
    <location>
        <begin position="133"/>
        <end position="221"/>
    </location>
</feature>
<feature type="region of interest" description="Disordered" evidence="1">
    <location>
        <begin position="355"/>
        <end position="401"/>
    </location>
</feature>
<name>A0AAD7I716_9AGAR</name>
<proteinExistence type="predicted"/>
<gene>
    <name evidence="4" type="ORF">B0H16DRAFT_1573958</name>
</gene>
<keyword evidence="3" id="KW-0732">Signal</keyword>
<organism evidence="4 5">
    <name type="scientific">Mycena metata</name>
    <dbReference type="NCBI Taxonomy" id="1033252"/>
    <lineage>
        <taxon>Eukaryota</taxon>
        <taxon>Fungi</taxon>
        <taxon>Dikarya</taxon>
        <taxon>Basidiomycota</taxon>
        <taxon>Agaricomycotina</taxon>
        <taxon>Agaricomycetes</taxon>
        <taxon>Agaricomycetidae</taxon>
        <taxon>Agaricales</taxon>
        <taxon>Marasmiineae</taxon>
        <taxon>Mycenaceae</taxon>
        <taxon>Mycena</taxon>
    </lineage>
</organism>
<keyword evidence="2" id="KW-1133">Transmembrane helix</keyword>
<feature type="transmembrane region" description="Helical" evidence="2">
    <location>
        <begin position="237"/>
        <end position="259"/>
    </location>
</feature>
<feature type="compositionally biased region" description="Low complexity" evidence="1">
    <location>
        <begin position="194"/>
        <end position="208"/>
    </location>
</feature>
<evidence type="ECO:0000313" key="5">
    <source>
        <dbReference type="Proteomes" id="UP001215598"/>
    </source>
</evidence>
<feature type="region of interest" description="Disordered" evidence="1">
    <location>
        <begin position="303"/>
        <end position="343"/>
    </location>
</feature>
<protein>
    <recommendedName>
        <fullName evidence="6">Mid2 domain-containing protein</fullName>
    </recommendedName>
</protein>
<accession>A0AAD7I716</accession>
<feature type="compositionally biased region" description="Low complexity" evidence="1">
    <location>
        <begin position="373"/>
        <end position="390"/>
    </location>
</feature>